<organism evidence="2 3">
    <name type="scientific">Kitasatospora cathayae</name>
    <dbReference type="NCBI Taxonomy" id="3004092"/>
    <lineage>
        <taxon>Bacteria</taxon>
        <taxon>Bacillati</taxon>
        <taxon>Actinomycetota</taxon>
        <taxon>Actinomycetes</taxon>
        <taxon>Kitasatosporales</taxon>
        <taxon>Streptomycetaceae</taxon>
        <taxon>Kitasatospora</taxon>
    </lineage>
</organism>
<evidence type="ECO:0000256" key="1">
    <source>
        <dbReference type="SAM" id="MobiDB-lite"/>
    </source>
</evidence>
<dbReference type="EMBL" id="CP115450">
    <property type="protein sequence ID" value="WBP84456.1"/>
    <property type="molecule type" value="Genomic_DNA"/>
</dbReference>
<proteinExistence type="predicted"/>
<evidence type="ECO:0000313" key="3">
    <source>
        <dbReference type="Proteomes" id="UP001212821"/>
    </source>
</evidence>
<feature type="compositionally biased region" description="Pro residues" evidence="1">
    <location>
        <begin position="130"/>
        <end position="139"/>
    </location>
</feature>
<sequence length="139" mass="15324">MAALLIDGDDLVVRLAWWERVVTRRREVRVPLDAVTAVEIQPDRWRALHGVREGGLTVPGALCLGVWRHKDGRDFVALRGHRHAVLRVELRRPAPFAGLAVETDDVLRTAAELRTLAGHAVAPPERQAGAPPPPEPAPR</sequence>
<name>A0ABY7PWX1_9ACTN</name>
<gene>
    <name evidence="2" type="ORF">O1G21_00365</name>
</gene>
<dbReference type="RefSeq" id="WP_270139690.1">
    <property type="nucleotide sequence ID" value="NZ_CP115450.1"/>
</dbReference>
<evidence type="ECO:0000313" key="2">
    <source>
        <dbReference type="EMBL" id="WBP84456.1"/>
    </source>
</evidence>
<reference evidence="3" key="1">
    <citation type="submission" date="2022-12" db="EMBL/GenBank/DDBJ databases">
        <authorList>
            <person name="Mo P."/>
        </authorList>
    </citation>
    <scope>NUCLEOTIDE SEQUENCE [LARGE SCALE GENOMIC DNA]</scope>
    <source>
        <strain evidence="3">HUAS 3-15</strain>
    </source>
</reference>
<feature type="region of interest" description="Disordered" evidence="1">
    <location>
        <begin position="117"/>
        <end position="139"/>
    </location>
</feature>
<keyword evidence="3" id="KW-1185">Reference proteome</keyword>
<dbReference type="Proteomes" id="UP001212821">
    <property type="component" value="Chromosome"/>
</dbReference>
<accession>A0ABY7PWX1</accession>
<protein>
    <submittedName>
        <fullName evidence="2">Uncharacterized protein</fullName>
    </submittedName>
</protein>